<evidence type="ECO:0000313" key="2">
    <source>
        <dbReference type="Proteomes" id="UP000450161"/>
    </source>
</evidence>
<sequence>MRSHYWSYHPMVVNWKNRSILIMAHALLSPSAAHRWLNCTAAPLLEKDVKDSGSTFAEEGSLAHAIAAKKLKTFLKLDTSEEDKEIAELKDKYYCGEMEEYTDAYVSIVLEKFNAAKQRTKDAKLLVEVKLDFSHYVPEAFGTSDVVIIADGLMEVIDLKYGKGVKVSAIENPQMKIYALGAYDAFSFDYKIENIRMTIIQPRIDNLSEYEMTIPDLLNWTVDILQPKAKEAFSGNGRQMPGKWCQFCKVNGRCRALAEQCTDIVKKHPDPTLIEPEDMAEHILPLIPVVKTWLSSVEEYTLEQALAGTQYVGYKLVAGRSIRKITDANAVIDLLEKAGYAKDMITKPTELKSITDLEKLVGKKKFSTLCADHIFKPDGKPTLVPEEDKRQALNPMVDDFKDVNIE</sequence>
<accession>A0A6I2U175</accession>
<gene>
    <name evidence="1" type="ORF">FYJ72_08820</name>
</gene>
<dbReference type="Gene3D" id="3.90.320.10">
    <property type="match status" value="1"/>
</dbReference>
<evidence type="ECO:0000313" key="1">
    <source>
        <dbReference type="EMBL" id="MST77780.1"/>
    </source>
</evidence>
<dbReference type="InterPro" id="IPR021229">
    <property type="entry name" value="DUF2800"/>
</dbReference>
<dbReference type="Proteomes" id="UP000450161">
    <property type="component" value="Unassembled WGS sequence"/>
</dbReference>
<dbReference type="InterPro" id="IPR011604">
    <property type="entry name" value="PDDEXK-like_dom_sf"/>
</dbReference>
<dbReference type="EMBL" id="VUNF01000015">
    <property type="protein sequence ID" value="MST77780.1"/>
    <property type="molecule type" value="Genomic_DNA"/>
</dbReference>
<reference evidence="1 2" key="1">
    <citation type="submission" date="2019-08" db="EMBL/GenBank/DDBJ databases">
        <title>In-depth cultivation of the pig gut microbiome towards novel bacterial diversity and tailored functional studies.</title>
        <authorList>
            <person name="Wylensek D."/>
            <person name="Hitch T.C.A."/>
            <person name="Clavel T."/>
        </authorList>
    </citation>
    <scope>NUCLEOTIDE SEQUENCE [LARGE SCALE GENOMIC DNA]</scope>
    <source>
        <strain evidence="1 2">LKV-178-WT-2C</strain>
    </source>
</reference>
<name>A0A6I2U175_9BACT</name>
<comment type="caution">
    <text evidence="1">The sequence shown here is derived from an EMBL/GenBank/DDBJ whole genome shotgun (WGS) entry which is preliminary data.</text>
</comment>
<protein>
    <submittedName>
        <fullName evidence="1">DUF2800 domain-containing protein</fullName>
    </submittedName>
</protein>
<dbReference type="AlphaFoldDB" id="A0A6I2U175"/>
<organism evidence="1 2">
    <name type="scientific">Segatella copri</name>
    <dbReference type="NCBI Taxonomy" id="165179"/>
    <lineage>
        <taxon>Bacteria</taxon>
        <taxon>Pseudomonadati</taxon>
        <taxon>Bacteroidota</taxon>
        <taxon>Bacteroidia</taxon>
        <taxon>Bacteroidales</taxon>
        <taxon>Prevotellaceae</taxon>
        <taxon>Segatella</taxon>
    </lineage>
</organism>
<proteinExistence type="predicted"/>
<dbReference type="Pfam" id="PF10926">
    <property type="entry name" value="DUF2800"/>
    <property type="match status" value="1"/>
</dbReference>